<dbReference type="EMBL" id="VNKQ01000016">
    <property type="protein sequence ID" value="KAG0646106.1"/>
    <property type="molecule type" value="Genomic_DNA"/>
</dbReference>
<name>A0A9P6SLF9_9HELO</name>
<accession>A0A9P6SLF9</accession>
<dbReference type="InterPro" id="IPR029063">
    <property type="entry name" value="SAM-dependent_MTases_sf"/>
</dbReference>
<dbReference type="PANTHER" id="PTHR43712">
    <property type="entry name" value="PUTATIVE (AFU_ORTHOLOGUE AFUA_4G14580)-RELATED"/>
    <property type="match status" value="1"/>
</dbReference>
<evidence type="ECO:0000313" key="1">
    <source>
        <dbReference type="EMBL" id="KAG0646106.1"/>
    </source>
</evidence>
<protein>
    <submittedName>
        <fullName evidence="1">3-O-methyltransferase 2</fullName>
    </submittedName>
</protein>
<keyword evidence="2" id="KW-1185">Reference proteome</keyword>
<proteinExistence type="predicted"/>
<dbReference type="PANTHER" id="PTHR43712:SF18">
    <property type="entry name" value="PUTATIVE (AFU_ORTHOLOGUE AFUA_4G14240)-RELATED"/>
    <property type="match status" value="1"/>
</dbReference>
<dbReference type="Proteomes" id="UP000785200">
    <property type="component" value="Unassembled WGS sequence"/>
</dbReference>
<organism evidence="1 2">
    <name type="scientific">Hyphodiscus hymeniophilus</name>
    <dbReference type="NCBI Taxonomy" id="353542"/>
    <lineage>
        <taxon>Eukaryota</taxon>
        <taxon>Fungi</taxon>
        <taxon>Dikarya</taxon>
        <taxon>Ascomycota</taxon>
        <taxon>Pezizomycotina</taxon>
        <taxon>Leotiomycetes</taxon>
        <taxon>Helotiales</taxon>
        <taxon>Hyphodiscaceae</taxon>
        <taxon>Hyphodiscus</taxon>
    </lineage>
</organism>
<sequence>MHILHNLPDIDCMSLLKKNATAMGPHSRLWVHELPNSLRNSHIHAGRETSSDEWHAVAAIADLKVTFEAYPDLGEGLVEMRMT</sequence>
<dbReference type="AlphaFoldDB" id="A0A9P6SLF9"/>
<evidence type="ECO:0000313" key="2">
    <source>
        <dbReference type="Proteomes" id="UP000785200"/>
    </source>
</evidence>
<dbReference type="Gene3D" id="3.40.50.150">
    <property type="entry name" value="Vaccinia Virus protein VP39"/>
    <property type="match status" value="1"/>
</dbReference>
<dbReference type="OrthoDB" id="1535081at2759"/>
<reference evidence="1" key="1">
    <citation type="submission" date="2019-07" db="EMBL/GenBank/DDBJ databases">
        <title>Hyphodiscus hymeniophilus genome sequencing and assembly.</title>
        <authorList>
            <person name="Kramer G."/>
            <person name="Nodwell J."/>
        </authorList>
    </citation>
    <scope>NUCLEOTIDE SEQUENCE</scope>
    <source>
        <strain evidence="1">ATCC 34498</strain>
    </source>
</reference>
<gene>
    <name evidence="1" type="ORF">D0Z07_8167</name>
</gene>
<comment type="caution">
    <text evidence="1">The sequence shown here is derived from an EMBL/GenBank/DDBJ whole genome shotgun (WGS) entry which is preliminary data.</text>
</comment>